<name>A0A1F7SK01_9BACT</name>
<proteinExistence type="inferred from homology"/>
<evidence type="ECO:0000313" key="8">
    <source>
        <dbReference type="Proteomes" id="UP000185874"/>
    </source>
</evidence>
<dbReference type="Pfam" id="PF17136">
    <property type="entry name" value="ribosomal_L24"/>
    <property type="match status" value="1"/>
</dbReference>
<dbReference type="SUPFAM" id="SSF50104">
    <property type="entry name" value="Translation proteins SH3-like domain"/>
    <property type="match status" value="1"/>
</dbReference>
<evidence type="ECO:0000313" key="7">
    <source>
        <dbReference type="EMBL" id="OGL53554.1"/>
    </source>
</evidence>
<evidence type="ECO:0000256" key="2">
    <source>
        <dbReference type="ARBA" id="ARBA00022980"/>
    </source>
</evidence>
<dbReference type="GO" id="GO:0005840">
    <property type="term" value="C:ribosome"/>
    <property type="evidence" value="ECO:0007669"/>
    <property type="project" value="UniProtKB-KW"/>
</dbReference>
<comment type="similarity">
    <text evidence="1 5">Belongs to the universal ribosomal protein uL24 family.</text>
</comment>
<dbReference type="Proteomes" id="UP000185874">
    <property type="component" value="Unassembled WGS sequence"/>
</dbReference>
<keyword evidence="3 5" id="KW-0687">Ribonucleoprotein</keyword>
<gene>
    <name evidence="5" type="primary">rplX</name>
    <name evidence="7" type="ORF">A3K55_01020</name>
</gene>
<dbReference type="GO" id="GO:0019843">
    <property type="term" value="F:rRNA binding"/>
    <property type="evidence" value="ECO:0007669"/>
    <property type="project" value="UniProtKB-UniRule"/>
</dbReference>
<protein>
    <recommendedName>
        <fullName evidence="4 5">Large ribosomal subunit protein uL24</fullName>
    </recommendedName>
</protein>
<dbReference type="GO" id="GO:0003735">
    <property type="term" value="F:structural constituent of ribosome"/>
    <property type="evidence" value="ECO:0007669"/>
    <property type="project" value="InterPro"/>
</dbReference>
<accession>A0A1F7SK01</accession>
<reference evidence="7 8" key="1">
    <citation type="journal article" date="2016" name="Nat. Commun.">
        <title>Thousands of microbial genomes shed light on interconnected biogeochemical processes in an aquifer system.</title>
        <authorList>
            <person name="Anantharaman K."/>
            <person name="Brown C.T."/>
            <person name="Hug L.A."/>
            <person name="Sharon I."/>
            <person name="Castelle C.J."/>
            <person name="Probst A.J."/>
            <person name="Thomas B.C."/>
            <person name="Singh A."/>
            <person name="Wilkins M.J."/>
            <person name="Karaoz U."/>
            <person name="Brodie E.L."/>
            <person name="Williams K.H."/>
            <person name="Hubbard S.S."/>
            <person name="Banfield J.F."/>
        </authorList>
    </citation>
    <scope>NUCLEOTIDE SEQUENCE [LARGE SCALE GENOMIC DNA]</scope>
</reference>
<dbReference type="HAMAP" id="MF_01326_B">
    <property type="entry name" value="Ribosomal_uL24_B"/>
    <property type="match status" value="1"/>
</dbReference>
<dbReference type="Gene3D" id="2.30.30.30">
    <property type="match status" value="1"/>
</dbReference>
<dbReference type="GO" id="GO:0006412">
    <property type="term" value="P:translation"/>
    <property type="evidence" value="ECO:0007669"/>
    <property type="project" value="UniProtKB-UniRule"/>
</dbReference>
<dbReference type="InterPro" id="IPR003256">
    <property type="entry name" value="Ribosomal_uL24"/>
</dbReference>
<dbReference type="AlphaFoldDB" id="A0A1F7SK01"/>
<dbReference type="EMBL" id="MGDJ01000016">
    <property type="protein sequence ID" value="OGL53554.1"/>
    <property type="molecule type" value="Genomic_DNA"/>
</dbReference>
<dbReference type="InterPro" id="IPR041988">
    <property type="entry name" value="Ribosomal_uL24_KOW"/>
</dbReference>
<dbReference type="CDD" id="cd06089">
    <property type="entry name" value="KOW_RPL26"/>
    <property type="match status" value="1"/>
</dbReference>
<dbReference type="InterPro" id="IPR005824">
    <property type="entry name" value="KOW"/>
</dbReference>
<comment type="function">
    <text evidence="5">One of the proteins that surrounds the polypeptide exit tunnel on the outside of the subunit.</text>
</comment>
<keyword evidence="2 5" id="KW-0689">Ribosomal protein</keyword>
<evidence type="ECO:0000256" key="3">
    <source>
        <dbReference type="ARBA" id="ARBA00023274"/>
    </source>
</evidence>
<evidence type="ECO:0000256" key="1">
    <source>
        <dbReference type="ARBA" id="ARBA00010618"/>
    </source>
</evidence>
<dbReference type="GO" id="GO:1990904">
    <property type="term" value="C:ribonucleoprotein complex"/>
    <property type="evidence" value="ECO:0007669"/>
    <property type="project" value="UniProtKB-KW"/>
</dbReference>
<comment type="subunit">
    <text evidence="5">Part of the 50S ribosomal subunit.</text>
</comment>
<dbReference type="NCBIfam" id="TIGR01079">
    <property type="entry name" value="rplX_bact"/>
    <property type="match status" value="1"/>
</dbReference>
<keyword evidence="5" id="KW-0699">rRNA-binding</keyword>
<dbReference type="InterPro" id="IPR014722">
    <property type="entry name" value="Rib_uL2_dom2"/>
</dbReference>
<evidence type="ECO:0000256" key="5">
    <source>
        <dbReference type="HAMAP-Rule" id="MF_01326"/>
    </source>
</evidence>
<dbReference type="PANTHER" id="PTHR12903">
    <property type="entry name" value="MITOCHONDRIAL RIBOSOMAL PROTEIN L24"/>
    <property type="match status" value="1"/>
</dbReference>
<keyword evidence="5" id="KW-0694">RNA-binding</keyword>
<comment type="caution">
    <text evidence="7">The sequence shown here is derived from an EMBL/GenBank/DDBJ whole genome shotgun (WGS) entry which is preliminary data.</text>
</comment>
<evidence type="ECO:0000259" key="6">
    <source>
        <dbReference type="SMART" id="SM00739"/>
    </source>
</evidence>
<comment type="function">
    <text evidence="5">One of two assembly initiator proteins, it binds directly to the 5'-end of the 23S rRNA, where it nucleates assembly of the 50S subunit.</text>
</comment>
<sequence>MKIIKGDQVKIKIGKDKGRTGEVIRVFAKERTVVVKGLNLFKKHLKPQNKQKGGIIEKERPLAVSKLALICPNCQKITRIGYQVDKTGDKFRICKKCQGVIQSKTKTK</sequence>
<evidence type="ECO:0000256" key="4">
    <source>
        <dbReference type="ARBA" id="ARBA00035206"/>
    </source>
</evidence>
<organism evidence="7 8">
    <name type="scientific">Candidatus Shapirobacteria bacterium RBG_13_44_7</name>
    <dbReference type="NCBI Taxonomy" id="1802149"/>
    <lineage>
        <taxon>Bacteria</taxon>
        <taxon>Candidatus Shapironibacteriota</taxon>
    </lineage>
</organism>
<dbReference type="InterPro" id="IPR008991">
    <property type="entry name" value="Translation_prot_SH3-like_sf"/>
</dbReference>
<dbReference type="SMART" id="SM00739">
    <property type="entry name" value="KOW"/>
    <property type="match status" value="1"/>
</dbReference>
<feature type="domain" description="KOW" evidence="6">
    <location>
        <begin position="2"/>
        <end position="29"/>
    </location>
</feature>
<dbReference type="InterPro" id="IPR057264">
    <property type="entry name" value="Ribosomal_uL24_C"/>
</dbReference>